<dbReference type="GO" id="GO:0006272">
    <property type="term" value="P:leading strand elongation"/>
    <property type="evidence" value="ECO:0007669"/>
    <property type="project" value="TreeGrafter"/>
</dbReference>
<dbReference type="GO" id="GO:0030337">
    <property type="term" value="F:DNA polymerase processivity factor activity"/>
    <property type="evidence" value="ECO:0007669"/>
    <property type="project" value="InterPro"/>
</dbReference>
<dbReference type="GO" id="GO:0019985">
    <property type="term" value="P:translesion synthesis"/>
    <property type="evidence" value="ECO:0007669"/>
    <property type="project" value="TreeGrafter"/>
</dbReference>
<dbReference type="GO" id="GO:0043626">
    <property type="term" value="C:PCNA complex"/>
    <property type="evidence" value="ECO:0007669"/>
    <property type="project" value="TreeGrafter"/>
</dbReference>
<sequence>MSNTCEDEILVSFHTVQGTTIKGLFESMKEILNDVNMRFDKTGMKITAMDGNKCACVHIKLEGSKFEHFECNLENVVAGVNMLSLFKLIKTIGSHDTVKFNIYKNKPYELVIMFENSSKNTTTKSVLKLLDINEDIYSIPDVEFDSQINMPSLDFQKYCRDLSIFSEVIKIRSGPAGLELIADGDFASQHVCISQSSDDANMHINKGTEAVEGIYSVKYLNLFTKSTNLSNIVELYLMNEYPLILVYYVGNLGKLQYCLAPKVV</sequence>
<evidence type="ECO:0008006" key="6">
    <source>
        <dbReference type="Google" id="ProtNLM"/>
    </source>
</evidence>
<dbReference type="Pfam" id="PF02747">
    <property type="entry name" value="PCNA_C"/>
    <property type="match status" value="1"/>
</dbReference>
<dbReference type="Pfam" id="PF00705">
    <property type="entry name" value="PCNA_N"/>
    <property type="match status" value="1"/>
</dbReference>
<dbReference type="HAMAP" id="MF_00317">
    <property type="entry name" value="DNApol_clamp_arch"/>
    <property type="match status" value="1"/>
</dbReference>
<dbReference type="Gene3D" id="3.70.10.10">
    <property type="match status" value="1"/>
</dbReference>
<dbReference type="InterPro" id="IPR046938">
    <property type="entry name" value="DNA_clamp_sf"/>
</dbReference>
<dbReference type="PANTHER" id="PTHR11352">
    <property type="entry name" value="PROLIFERATING CELL NUCLEAR ANTIGEN"/>
    <property type="match status" value="1"/>
</dbReference>
<name>A0A6C0K8R3_9ZZZZ</name>
<evidence type="ECO:0000259" key="4">
    <source>
        <dbReference type="Pfam" id="PF02747"/>
    </source>
</evidence>
<evidence type="ECO:0000256" key="2">
    <source>
        <dbReference type="ARBA" id="ARBA00023125"/>
    </source>
</evidence>
<keyword evidence="2" id="KW-0238">DNA-binding</keyword>
<dbReference type="AlphaFoldDB" id="A0A6C0K8R3"/>
<accession>A0A6C0K8R3</accession>
<dbReference type="PRINTS" id="PR00339">
    <property type="entry name" value="PCNACYCLIN"/>
</dbReference>
<dbReference type="GO" id="GO:0006275">
    <property type="term" value="P:regulation of DNA replication"/>
    <property type="evidence" value="ECO:0007669"/>
    <property type="project" value="InterPro"/>
</dbReference>
<organism evidence="5">
    <name type="scientific">viral metagenome</name>
    <dbReference type="NCBI Taxonomy" id="1070528"/>
    <lineage>
        <taxon>unclassified sequences</taxon>
        <taxon>metagenomes</taxon>
        <taxon>organismal metagenomes</taxon>
    </lineage>
</organism>
<dbReference type="InterPro" id="IPR000730">
    <property type="entry name" value="Pr_cel_nuc_antig"/>
</dbReference>
<dbReference type="EMBL" id="MN740840">
    <property type="protein sequence ID" value="QHU14432.1"/>
    <property type="molecule type" value="Genomic_DNA"/>
</dbReference>
<dbReference type="GO" id="GO:0003677">
    <property type="term" value="F:DNA binding"/>
    <property type="evidence" value="ECO:0007669"/>
    <property type="project" value="UniProtKB-KW"/>
</dbReference>
<dbReference type="SUPFAM" id="SSF55979">
    <property type="entry name" value="DNA clamp"/>
    <property type="match status" value="2"/>
</dbReference>
<protein>
    <recommendedName>
        <fullName evidence="6">Proliferating cell nuclear antigen PCNA N-terminal domain-containing protein</fullName>
    </recommendedName>
</protein>
<reference evidence="5" key="1">
    <citation type="journal article" date="2020" name="Nature">
        <title>Giant virus diversity and host interactions through global metagenomics.</title>
        <authorList>
            <person name="Schulz F."/>
            <person name="Roux S."/>
            <person name="Paez-Espino D."/>
            <person name="Jungbluth S."/>
            <person name="Walsh D.A."/>
            <person name="Denef V.J."/>
            <person name="McMahon K.D."/>
            <person name="Konstantinidis K.T."/>
            <person name="Eloe-Fadrosh E.A."/>
            <person name="Kyrpides N.C."/>
            <person name="Woyke T."/>
        </authorList>
    </citation>
    <scope>NUCLEOTIDE SEQUENCE</scope>
    <source>
        <strain evidence="5">GVMAG-S-1102113-118</strain>
    </source>
</reference>
<dbReference type="GO" id="GO:0006298">
    <property type="term" value="P:mismatch repair"/>
    <property type="evidence" value="ECO:0007669"/>
    <property type="project" value="TreeGrafter"/>
</dbReference>
<feature type="domain" description="Proliferating cell nuclear antigen PCNA C-terminal" evidence="4">
    <location>
        <begin position="139"/>
        <end position="262"/>
    </location>
</feature>
<dbReference type="CDD" id="cd00577">
    <property type="entry name" value="PCNA"/>
    <property type="match status" value="1"/>
</dbReference>
<dbReference type="InterPro" id="IPR022648">
    <property type="entry name" value="Pr_cel_nuc_antig_N"/>
</dbReference>
<proteinExistence type="inferred from homology"/>
<dbReference type="NCBIfam" id="TIGR00590">
    <property type="entry name" value="pcna"/>
    <property type="match status" value="1"/>
</dbReference>
<dbReference type="PANTHER" id="PTHR11352:SF0">
    <property type="entry name" value="PROLIFERATING CELL NUCLEAR ANTIGEN"/>
    <property type="match status" value="1"/>
</dbReference>
<evidence type="ECO:0000256" key="1">
    <source>
        <dbReference type="ARBA" id="ARBA00010462"/>
    </source>
</evidence>
<evidence type="ECO:0000313" key="5">
    <source>
        <dbReference type="EMBL" id="QHU14432.1"/>
    </source>
</evidence>
<evidence type="ECO:0000259" key="3">
    <source>
        <dbReference type="Pfam" id="PF00705"/>
    </source>
</evidence>
<comment type="similarity">
    <text evidence="1">Belongs to the PCNA family.</text>
</comment>
<dbReference type="InterPro" id="IPR022649">
    <property type="entry name" value="Pr_cel_nuc_antig_C"/>
</dbReference>
<feature type="domain" description="Proliferating cell nuclear antigen PCNA N-terminal" evidence="3">
    <location>
        <begin position="16"/>
        <end position="135"/>
    </location>
</feature>